<dbReference type="InterPro" id="IPR050361">
    <property type="entry name" value="MPP/UQCRC_Complex"/>
</dbReference>
<dbReference type="EMBL" id="JBHSPF010000018">
    <property type="protein sequence ID" value="MFC5628143.1"/>
    <property type="molecule type" value="Genomic_DNA"/>
</dbReference>
<accession>A0ABW0U4S3</accession>
<evidence type="ECO:0000313" key="3">
    <source>
        <dbReference type="Proteomes" id="UP001596143"/>
    </source>
</evidence>
<dbReference type="SUPFAM" id="SSF63411">
    <property type="entry name" value="LuxS/MPP-like metallohydrolase"/>
    <property type="match status" value="2"/>
</dbReference>
<sequence>MLEEYVVKQQELPIHLLKTEKYKTTNIALHLKTDLTKEKATHRALLSNVLKSATKNYPSRKDIRLYLDELYGATLATNVQKIGDWHILSFYLTVVNDQFIETSQLFKKSIAFLQEVLFEPYLDEEGFFSEKIIEEEKRLLKQRIDSIYDDKIRYANERLIQEMCKNDPFAIHPYGDKNMLFEVTKQSLQEEYHRMLQEDDIRLYIVGNHTKEEVQDAVASISISPRPKRERKIPSQRRREEKEVREVVEIDQIGQAKLSMGFCFPVYHADQNFYAAQVMNGLFGGFPHSKLFMNVREKESLAYYATSRYESAKGLLFVYAGIDASQYDKTTRIIKEQLEDMVQGKFTDQELAQTKMMLKNQLMEAYDSPRSIISMAYKGNVLGKERDLNTWMKGIESVTKDEVVHVAKLVTLDTCYVLRGEDA</sequence>
<protein>
    <submittedName>
        <fullName evidence="2">EF-P 5-aminopentanol modification-associated protein YfmF</fullName>
    </submittedName>
</protein>
<dbReference type="NCBIfam" id="NF047422">
    <property type="entry name" value="YfmF_fam"/>
    <property type="match status" value="1"/>
</dbReference>
<feature type="domain" description="Peptidase M16 C-terminal" evidence="1">
    <location>
        <begin position="183"/>
        <end position="358"/>
    </location>
</feature>
<dbReference type="Proteomes" id="UP001596143">
    <property type="component" value="Unassembled WGS sequence"/>
</dbReference>
<organism evidence="2 3">
    <name type="scientific">Aliibacillus thermotolerans</name>
    <dbReference type="NCBI Taxonomy" id="1834418"/>
    <lineage>
        <taxon>Bacteria</taxon>
        <taxon>Bacillati</taxon>
        <taxon>Bacillota</taxon>
        <taxon>Bacilli</taxon>
        <taxon>Bacillales</taxon>
        <taxon>Bacillaceae</taxon>
        <taxon>Aliibacillus</taxon>
    </lineage>
</organism>
<proteinExistence type="predicted"/>
<dbReference type="InterPro" id="IPR007863">
    <property type="entry name" value="Peptidase_M16_C"/>
</dbReference>
<evidence type="ECO:0000313" key="2">
    <source>
        <dbReference type="EMBL" id="MFC5628143.1"/>
    </source>
</evidence>
<dbReference type="RefSeq" id="WP_270897946.1">
    <property type="nucleotide sequence ID" value="NZ_JBHSPF010000018.1"/>
</dbReference>
<reference evidence="3" key="1">
    <citation type="journal article" date="2019" name="Int. J. Syst. Evol. Microbiol.">
        <title>The Global Catalogue of Microorganisms (GCM) 10K type strain sequencing project: providing services to taxonomists for standard genome sequencing and annotation.</title>
        <authorList>
            <consortium name="The Broad Institute Genomics Platform"/>
            <consortium name="The Broad Institute Genome Sequencing Center for Infectious Disease"/>
            <person name="Wu L."/>
            <person name="Ma J."/>
        </authorList>
    </citation>
    <scope>NUCLEOTIDE SEQUENCE [LARGE SCALE GENOMIC DNA]</scope>
    <source>
        <strain evidence="3">CGMCC 1.15790</strain>
    </source>
</reference>
<gene>
    <name evidence="2" type="primary">yfmF</name>
    <name evidence="2" type="ORF">ACFPTR_04440</name>
</gene>
<dbReference type="PANTHER" id="PTHR11851">
    <property type="entry name" value="METALLOPROTEASE"/>
    <property type="match status" value="1"/>
</dbReference>
<evidence type="ECO:0000259" key="1">
    <source>
        <dbReference type="Pfam" id="PF05193"/>
    </source>
</evidence>
<keyword evidence="3" id="KW-1185">Reference proteome</keyword>
<dbReference type="Gene3D" id="3.30.830.10">
    <property type="entry name" value="Metalloenzyme, LuxS/M16 peptidase-like"/>
    <property type="match status" value="2"/>
</dbReference>
<dbReference type="Pfam" id="PF05193">
    <property type="entry name" value="Peptidase_M16_C"/>
    <property type="match status" value="1"/>
</dbReference>
<name>A0ABW0U4S3_9BACI</name>
<dbReference type="PANTHER" id="PTHR11851:SF186">
    <property type="entry name" value="INACTIVE METALLOPROTEASE YMFF-RELATED"/>
    <property type="match status" value="1"/>
</dbReference>
<dbReference type="InterPro" id="IPR011249">
    <property type="entry name" value="Metalloenz_LuxS/M16"/>
</dbReference>
<comment type="caution">
    <text evidence="2">The sequence shown here is derived from an EMBL/GenBank/DDBJ whole genome shotgun (WGS) entry which is preliminary data.</text>
</comment>